<organism evidence="1 2">
    <name type="scientific">Symbiodinium natans</name>
    <dbReference type="NCBI Taxonomy" id="878477"/>
    <lineage>
        <taxon>Eukaryota</taxon>
        <taxon>Sar</taxon>
        <taxon>Alveolata</taxon>
        <taxon>Dinophyceae</taxon>
        <taxon>Suessiales</taxon>
        <taxon>Symbiodiniaceae</taxon>
        <taxon>Symbiodinium</taxon>
    </lineage>
</organism>
<comment type="caution">
    <text evidence="1">The sequence shown here is derived from an EMBL/GenBank/DDBJ whole genome shotgun (WGS) entry which is preliminary data.</text>
</comment>
<dbReference type="AlphaFoldDB" id="A0A812LD30"/>
<evidence type="ECO:0000313" key="1">
    <source>
        <dbReference type="EMBL" id="CAE7239940.1"/>
    </source>
</evidence>
<sequence length="537" mass="60332">GLGIPPNAEVVDMAEAGIREAMKAATELLPGVVARWRSHECVPPREGSLLQADASSTKHVQLERMWHPECKQASVTPSLPKSSKPVVVLTQLVEEARPLESKFLGLGLLDESGANDNKLLKLGTNLSEKLEFDSTAWCGSRWPEDAFVKISGVSRFAGAMQQAVYNAWAEMQTWQDVHVQLRGSKMSQELTEIHDQLKARIEKGSNSMHMFSEAFLVDDCQLQWQNYHEIIYKSAENLEVNTDSLQIYRRQAKDALWYATMQKLGRDSEALCSYENTCVKTFWWTAEKCHVTDSLEITVEKPTGLTESKARCNILPHCRFIVCDADAEGVTTCKLYSLLTGTWSVEGKTEECYAKRPHYGPTHVGFEDWKASERSVLEALCPFLLDEHLVDDSAGHKTYPDTECKYTRHYEYLACYNQEKVHEKTCASEGSIALDPYDVNAGEDLKKSTQDAEDARKELFNDTYAQGIFGQSFNKQLRSVLTEIETHSETLEADVGESRIPKSHGEVCMVWGLKGTVCSNMRLREKAVPQALLRAPS</sequence>
<feature type="non-terminal residue" evidence="1">
    <location>
        <position position="537"/>
    </location>
</feature>
<proteinExistence type="predicted"/>
<reference evidence="1" key="1">
    <citation type="submission" date="2021-02" db="EMBL/GenBank/DDBJ databases">
        <authorList>
            <person name="Dougan E. K."/>
            <person name="Rhodes N."/>
            <person name="Thang M."/>
            <person name="Chan C."/>
        </authorList>
    </citation>
    <scope>NUCLEOTIDE SEQUENCE</scope>
</reference>
<name>A0A812LD30_9DINO</name>
<gene>
    <name evidence="1" type="ORF">SNAT2548_LOCUS10698</name>
</gene>
<evidence type="ECO:0000313" key="2">
    <source>
        <dbReference type="Proteomes" id="UP000604046"/>
    </source>
</evidence>
<dbReference type="Proteomes" id="UP000604046">
    <property type="component" value="Unassembled WGS sequence"/>
</dbReference>
<protein>
    <submittedName>
        <fullName evidence="1">Uncharacterized protein</fullName>
    </submittedName>
</protein>
<accession>A0A812LD30</accession>
<keyword evidence="2" id="KW-1185">Reference proteome</keyword>
<dbReference type="EMBL" id="CAJNDS010000899">
    <property type="protein sequence ID" value="CAE7239940.1"/>
    <property type="molecule type" value="Genomic_DNA"/>
</dbReference>